<dbReference type="EMBL" id="CP151767">
    <property type="protein sequence ID" value="WZU67046.1"/>
    <property type="molecule type" value="Genomic_DNA"/>
</dbReference>
<evidence type="ECO:0000313" key="2">
    <source>
        <dbReference type="Proteomes" id="UP001470809"/>
    </source>
</evidence>
<name>A0AAN0MFD5_9RHOB</name>
<accession>A0AAN0MFD5</accession>
<reference evidence="1 2" key="2">
    <citation type="submission" date="2024-08" db="EMBL/GenBank/DDBJ databases">
        <title>Phylogenomic analyses of a clade within the roseobacter group suggest taxonomic reassignments of species of the genera Aestuariivita, Citreicella, Loktanella, Nautella, Pelagibaca, Ruegeria, Thalassobius, Thiobacimonas and Tropicibacter, and the proposal o.</title>
        <authorList>
            <person name="Jeon C.O."/>
        </authorList>
    </citation>
    <scope>NUCLEOTIDE SEQUENCE [LARGE SCALE GENOMIC DNA]</scope>
    <source>
        <strain evidence="1 2">SS1-5</strain>
    </source>
</reference>
<dbReference type="Proteomes" id="UP001470809">
    <property type="component" value="Chromosome"/>
</dbReference>
<dbReference type="AlphaFoldDB" id="A0AAN0MFD5"/>
<gene>
    <name evidence="1" type="ORF">AABB31_19095</name>
</gene>
<organism evidence="1 2">
    <name type="scientific">Yoonia rhodophyticola</name>
    <dbReference type="NCBI Taxonomy" id="3137370"/>
    <lineage>
        <taxon>Bacteria</taxon>
        <taxon>Pseudomonadati</taxon>
        <taxon>Pseudomonadota</taxon>
        <taxon>Alphaproteobacteria</taxon>
        <taxon>Rhodobacterales</taxon>
        <taxon>Paracoccaceae</taxon>
        <taxon>Yoonia</taxon>
    </lineage>
</organism>
<proteinExistence type="predicted"/>
<reference evidence="2" key="1">
    <citation type="submission" date="2024-04" db="EMBL/GenBank/DDBJ databases">
        <title>Phylogenomic analyses of a clade within the roseobacter group suggest taxonomic reassignments of species of the genera Aestuariivita, Citreicella, Loktanella, Nautella, Pelagibaca, Ruegeria, Thalassobius, Thiobacimonas and Tropicibacter, and the proposal o.</title>
        <authorList>
            <person name="Jeon C.O."/>
        </authorList>
    </citation>
    <scope>NUCLEOTIDE SEQUENCE [LARGE SCALE GENOMIC DNA]</scope>
    <source>
        <strain evidence="2">SS1-5</strain>
    </source>
</reference>
<keyword evidence="2" id="KW-1185">Reference proteome</keyword>
<sequence>MTNNPDAQQGHVIREQMNWLAEMSNGGNWGCPEIEELMLHFGAMVAEQANTSLVSVSDKQRVQINALAAIAAWAHHQSFDDLDGDTSELQLAFDYLFQCARDAQKAVEARPAKDQT</sequence>
<dbReference type="RefSeq" id="WP_342076358.1">
    <property type="nucleotide sequence ID" value="NZ_CP151767.2"/>
</dbReference>
<dbReference type="KEGG" id="yrh:AABB31_19095"/>
<evidence type="ECO:0000313" key="1">
    <source>
        <dbReference type="EMBL" id="WZU67046.1"/>
    </source>
</evidence>
<protein>
    <submittedName>
        <fullName evidence="1">Uncharacterized protein</fullName>
    </submittedName>
</protein>